<evidence type="ECO:0000256" key="1">
    <source>
        <dbReference type="ARBA" id="ARBA00002151"/>
    </source>
</evidence>
<dbReference type="PROSITE" id="PS51747">
    <property type="entry name" value="CYT_DCMP_DEAMINASES_2"/>
    <property type="match status" value="1"/>
</dbReference>
<feature type="binding site" evidence="15">
    <location>
        <position position="85"/>
    </location>
    <ligand>
        <name>Zn(2+)</name>
        <dbReference type="ChEBI" id="CHEBI:29105"/>
        <note>catalytic</note>
    </ligand>
</feature>
<keyword evidence="9 12" id="KW-0521">NADP</keyword>
<accession>D3PD92</accession>
<protein>
    <recommendedName>
        <fullName evidence="12">Riboflavin biosynthesis protein RibD</fullName>
    </recommendedName>
    <domain>
        <recommendedName>
            <fullName evidence="12">Diaminohydroxyphosphoribosylaminopyrimidine deaminase</fullName>
            <shortName evidence="12">DRAP deaminase</shortName>
            <ecNumber evidence="12">3.5.4.26</ecNumber>
        </recommendedName>
        <alternativeName>
            <fullName evidence="12">Riboflavin-specific deaminase</fullName>
        </alternativeName>
    </domain>
    <domain>
        <recommendedName>
            <fullName evidence="12">5-amino-6-(5-phosphoribosylamino)uracil reductase</fullName>
            <ecNumber evidence="12">1.1.1.193</ecNumber>
        </recommendedName>
        <alternativeName>
            <fullName evidence="12">HTP reductase</fullName>
        </alternativeName>
    </domain>
</protein>
<keyword evidence="18" id="KW-1185">Reference proteome</keyword>
<evidence type="ECO:0000256" key="7">
    <source>
        <dbReference type="ARBA" id="ARBA00022723"/>
    </source>
</evidence>
<dbReference type="UniPathway" id="UPA00275">
    <property type="reaction ID" value="UER00401"/>
</dbReference>
<feature type="binding site" evidence="14">
    <location>
        <position position="171"/>
    </location>
    <ligand>
        <name>NADP(+)</name>
        <dbReference type="ChEBI" id="CHEBI:58349"/>
    </ligand>
</feature>
<dbReference type="RefSeq" id="WP_013007812.1">
    <property type="nucleotide sequence ID" value="NC_013939.1"/>
</dbReference>
<dbReference type="Gene3D" id="3.40.430.10">
    <property type="entry name" value="Dihydrofolate Reductase, subunit A"/>
    <property type="match status" value="1"/>
</dbReference>
<evidence type="ECO:0000259" key="16">
    <source>
        <dbReference type="PROSITE" id="PS51747"/>
    </source>
</evidence>
<keyword evidence="7 12" id="KW-0479">Metal-binding</keyword>
<dbReference type="GO" id="GO:0050661">
    <property type="term" value="F:NADP binding"/>
    <property type="evidence" value="ECO:0007669"/>
    <property type="project" value="InterPro"/>
</dbReference>
<dbReference type="InterPro" id="IPR024072">
    <property type="entry name" value="DHFR-like_dom_sf"/>
</dbReference>
<dbReference type="AlphaFoldDB" id="D3PD92"/>
<dbReference type="InterPro" id="IPR002125">
    <property type="entry name" value="CMP_dCMP_dom"/>
</dbReference>
<feature type="binding site" evidence="15">
    <location>
        <position position="51"/>
    </location>
    <ligand>
        <name>Zn(2+)</name>
        <dbReference type="ChEBI" id="CHEBI:29105"/>
        <note>catalytic</note>
    </ligand>
</feature>
<feature type="active site" description="Proton donor" evidence="13">
    <location>
        <position position="53"/>
    </location>
</feature>
<dbReference type="STRING" id="639282.DEFDS_1096"/>
<dbReference type="Proteomes" id="UP000001520">
    <property type="component" value="Chromosome"/>
</dbReference>
<dbReference type="Gene3D" id="3.40.140.10">
    <property type="entry name" value="Cytidine Deaminase, domain 2"/>
    <property type="match status" value="1"/>
</dbReference>
<dbReference type="KEGG" id="ddf:DEFDS_1096"/>
<dbReference type="Pfam" id="PF01872">
    <property type="entry name" value="RibD_C"/>
    <property type="match status" value="1"/>
</dbReference>
<keyword evidence="8 12" id="KW-0862">Zinc</keyword>
<feature type="binding site" evidence="14">
    <location>
        <position position="201"/>
    </location>
    <ligand>
        <name>NADP(+)</name>
        <dbReference type="ChEBI" id="CHEBI:58349"/>
    </ligand>
</feature>
<evidence type="ECO:0000256" key="4">
    <source>
        <dbReference type="ARBA" id="ARBA00005259"/>
    </source>
</evidence>
<feature type="binding site" evidence="14">
    <location>
        <position position="169"/>
    </location>
    <ligand>
        <name>NADP(+)</name>
        <dbReference type="ChEBI" id="CHEBI:58349"/>
    </ligand>
</feature>
<dbReference type="NCBIfam" id="TIGR00227">
    <property type="entry name" value="ribD_Cterm"/>
    <property type="match status" value="1"/>
</dbReference>
<dbReference type="SUPFAM" id="SSF53927">
    <property type="entry name" value="Cytidine deaminase-like"/>
    <property type="match status" value="1"/>
</dbReference>
<comment type="similarity">
    <text evidence="4 12">In the N-terminal section; belongs to the cytidine and deoxycytidylate deaminase family.</text>
</comment>
<comment type="catalytic activity">
    <reaction evidence="12">
        <text>5-amino-6-(5-phospho-D-ribitylamino)uracil + NADP(+) = 5-amino-6-(5-phospho-D-ribosylamino)uracil + NADPH + H(+)</text>
        <dbReference type="Rhea" id="RHEA:17845"/>
        <dbReference type="ChEBI" id="CHEBI:15378"/>
        <dbReference type="ChEBI" id="CHEBI:57783"/>
        <dbReference type="ChEBI" id="CHEBI:58349"/>
        <dbReference type="ChEBI" id="CHEBI:58421"/>
        <dbReference type="ChEBI" id="CHEBI:58453"/>
        <dbReference type="EC" id="1.1.1.193"/>
    </reaction>
</comment>
<comment type="pathway">
    <text evidence="3 12">Cofactor biosynthesis; riboflavin biosynthesis; 5-amino-6-(D-ribitylamino)uracil from GTP: step 3/4.</text>
</comment>
<comment type="function">
    <text evidence="1 12">Converts 2,5-diamino-6-(ribosylamino)-4(3h)-pyrimidinone 5'-phosphate into 5-amino-6-(ribosylamino)-2,4(1h,3h)-pyrimidinedione 5'-phosphate.</text>
</comment>
<dbReference type="HOGENOM" id="CLU_036590_1_1_0"/>
<dbReference type="InterPro" id="IPR011549">
    <property type="entry name" value="RibD_C"/>
</dbReference>
<evidence type="ECO:0000256" key="5">
    <source>
        <dbReference type="ARBA" id="ARBA00007417"/>
    </source>
</evidence>
<comment type="cofactor">
    <cofactor evidence="12 15">
        <name>Zn(2+)</name>
        <dbReference type="ChEBI" id="CHEBI:29105"/>
    </cofactor>
    <text evidence="12 15">Binds 1 zinc ion.</text>
</comment>
<comment type="catalytic activity">
    <reaction evidence="12">
        <text>2,5-diamino-6-hydroxy-4-(5-phosphoribosylamino)-pyrimidine + H2O + H(+) = 5-amino-6-(5-phospho-D-ribosylamino)uracil + NH4(+)</text>
        <dbReference type="Rhea" id="RHEA:21868"/>
        <dbReference type="ChEBI" id="CHEBI:15377"/>
        <dbReference type="ChEBI" id="CHEBI:15378"/>
        <dbReference type="ChEBI" id="CHEBI:28938"/>
        <dbReference type="ChEBI" id="CHEBI:58453"/>
        <dbReference type="ChEBI" id="CHEBI:58614"/>
        <dbReference type="EC" id="3.5.4.26"/>
    </reaction>
</comment>
<keyword evidence="11" id="KW-0511">Multifunctional enzyme</keyword>
<dbReference type="GO" id="GO:0008835">
    <property type="term" value="F:diaminohydroxyphosphoribosylaminopyrimidine deaminase activity"/>
    <property type="evidence" value="ECO:0007669"/>
    <property type="project" value="UniProtKB-EC"/>
</dbReference>
<evidence type="ECO:0000256" key="8">
    <source>
        <dbReference type="ARBA" id="ARBA00022833"/>
    </source>
</evidence>
<dbReference type="GO" id="GO:0008703">
    <property type="term" value="F:5-amino-6-(5-phosphoribosylamino)uracil reductase activity"/>
    <property type="evidence" value="ECO:0007669"/>
    <property type="project" value="UniProtKB-EC"/>
</dbReference>
<dbReference type="PANTHER" id="PTHR38011:SF7">
    <property type="entry name" value="2,5-DIAMINO-6-RIBOSYLAMINO-4(3H)-PYRIMIDINONE 5'-PHOSPHATE REDUCTASE"/>
    <property type="match status" value="1"/>
</dbReference>
<comment type="similarity">
    <text evidence="5 12">In the C-terminal section; belongs to the HTP reductase family.</text>
</comment>
<dbReference type="PIRSF" id="PIRSF006769">
    <property type="entry name" value="RibD"/>
    <property type="match status" value="1"/>
</dbReference>
<evidence type="ECO:0000256" key="11">
    <source>
        <dbReference type="ARBA" id="ARBA00023268"/>
    </source>
</evidence>
<dbReference type="CDD" id="cd01284">
    <property type="entry name" value="Riboflavin_deaminase-reductase"/>
    <property type="match status" value="1"/>
</dbReference>
<feature type="binding site" evidence="14">
    <location>
        <position position="205"/>
    </location>
    <ligand>
        <name>substrate</name>
    </ligand>
</feature>
<evidence type="ECO:0000256" key="13">
    <source>
        <dbReference type="PIRSR" id="PIRSR006769-1"/>
    </source>
</evidence>
<evidence type="ECO:0000256" key="6">
    <source>
        <dbReference type="ARBA" id="ARBA00022619"/>
    </source>
</evidence>
<evidence type="ECO:0000256" key="10">
    <source>
        <dbReference type="ARBA" id="ARBA00023002"/>
    </source>
</evidence>
<feature type="binding site" evidence="15">
    <location>
        <position position="76"/>
    </location>
    <ligand>
        <name>Zn(2+)</name>
        <dbReference type="ChEBI" id="CHEBI:29105"/>
        <note>catalytic</note>
    </ligand>
</feature>
<evidence type="ECO:0000256" key="14">
    <source>
        <dbReference type="PIRSR" id="PIRSR006769-2"/>
    </source>
</evidence>
<dbReference type="InterPro" id="IPR004794">
    <property type="entry name" value="Eubact_RibD"/>
</dbReference>
<dbReference type="GO" id="GO:0008270">
    <property type="term" value="F:zinc ion binding"/>
    <property type="evidence" value="ECO:0007669"/>
    <property type="project" value="InterPro"/>
</dbReference>
<sequence>MIKPHDIMKECVQLALLGKGYTKTNPIVGAIIVKDGKIIGRGYHEEYGKSHAEINAMNDAVEPLEGADLYVTLEPCSIHGKTPPCVDAIIENKIKRVFIGVVDPNPKIAGQGIIKLIEAGVEVFVGFDEELCASIIEDFTKGVLNQEPYYTLKLAQSLDGKIATKTGDSKWITSESSRVYVHYIRSVSDAILVGVNTVNRDNPRLDVRLIKAEVNPYKVVLDPFFEIDTNSFLCKNYSNKLILFVKDIKSKEKYDKLISEGVEIVKDESIGELFDLNFISKYLYSKNILNVLIEGGSETAGRFIDAGKVDKVLFFIAPKIIGGRDAVSSIKGDGVEKIQDAIEVKMAEVKHFDNDILISGKIKDYTEYVIKLTDKVRNRCLLGL</sequence>
<dbReference type="eggNOG" id="COG1985">
    <property type="taxonomic scope" value="Bacteria"/>
</dbReference>
<feature type="binding site" evidence="14">
    <location>
        <position position="185"/>
    </location>
    <ligand>
        <name>substrate</name>
    </ligand>
</feature>
<dbReference type="InterPro" id="IPR016193">
    <property type="entry name" value="Cytidine_deaminase-like"/>
</dbReference>
<dbReference type="SUPFAM" id="SSF53597">
    <property type="entry name" value="Dihydrofolate reductase-like"/>
    <property type="match status" value="1"/>
</dbReference>
<gene>
    <name evidence="17" type="primary">ribD</name>
    <name evidence="17" type="ordered locus">DEFDS_1096</name>
</gene>
<dbReference type="Pfam" id="PF00383">
    <property type="entry name" value="dCMP_cyt_deam_1"/>
    <property type="match status" value="1"/>
</dbReference>
<evidence type="ECO:0000256" key="2">
    <source>
        <dbReference type="ARBA" id="ARBA00004882"/>
    </source>
</evidence>
<proteinExistence type="inferred from homology"/>
<keyword evidence="10 12" id="KW-0560">Oxidoreductase</keyword>
<feature type="domain" description="CMP/dCMP-type deaminase" evidence="16">
    <location>
        <begin position="6"/>
        <end position="124"/>
    </location>
</feature>
<organism evidence="17 18">
    <name type="scientific">Deferribacter desulfuricans (strain DSM 14783 / JCM 11476 / NBRC 101012 / SSM1)</name>
    <dbReference type="NCBI Taxonomy" id="639282"/>
    <lineage>
        <taxon>Bacteria</taxon>
        <taxon>Pseudomonadati</taxon>
        <taxon>Deferribacterota</taxon>
        <taxon>Deferribacteres</taxon>
        <taxon>Deferribacterales</taxon>
        <taxon>Deferribacteraceae</taxon>
        <taxon>Deferribacter</taxon>
    </lineage>
</organism>
<evidence type="ECO:0000256" key="15">
    <source>
        <dbReference type="PIRSR" id="PIRSR006769-3"/>
    </source>
</evidence>
<feature type="binding site" evidence="14">
    <location>
        <position position="208"/>
    </location>
    <ligand>
        <name>substrate</name>
    </ligand>
</feature>
<dbReference type="EC" id="1.1.1.193" evidence="12"/>
<evidence type="ECO:0000256" key="3">
    <source>
        <dbReference type="ARBA" id="ARBA00004910"/>
    </source>
</evidence>
<dbReference type="GO" id="GO:0009231">
    <property type="term" value="P:riboflavin biosynthetic process"/>
    <property type="evidence" value="ECO:0007669"/>
    <property type="project" value="UniProtKB-UniPathway"/>
</dbReference>
<feature type="binding site" evidence="14">
    <location>
        <position position="197"/>
    </location>
    <ligand>
        <name>NADP(+)</name>
        <dbReference type="ChEBI" id="CHEBI:58349"/>
    </ligand>
</feature>
<feature type="binding site" evidence="14">
    <location>
        <position position="155"/>
    </location>
    <ligand>
        <name>NADP(+)</name>
        <dbReference type="ChEBI" id="CHEBI:58349"/>
    </ligand>
</feature>
<dbReference type="OrthoDB" id="9800865at2"/>
<dbReference type="NCBIfam" id="TIGR00326">
    <property type="entry name" value="eubact_ribD"/>
    <property type="match status" value="1"/>
</dbReference>
<dbReference type="InterPro" id="IPR050765">
    <property type="entry name" value="Riboflavin_Biosynth_HTPR"/>
</dbReference>
<keyword evidence="12 17" id="KW-0378">Hydrolase</keyword>
<dbReference type="InterPro" id="IPR016192">
    <property type="entry name" value="APOBEC/CMP_deaminase_Zn-bd"/>
</dbReference>
<evidence type="ECO:0000313" key="18">
    <source>
        <dbReference type="Proteomes" id="UP000001520"/>
    </source>
</evidence>
<reference evidence="17 18" key="1">
    <citation type="journal article" date="2010" name="DNA Res.">
        <title>Bacterial lifestyle in a deep-sea hydrothermal vent chimney revealed by the genome sequence of the thermophilic bacterium Deferribacter desulfuricans SSM1.</title>
        <authorList>
            <person name="Takaki Y."/>
            <person name="Shimamura S."/>
            <person name="Nakagawa S."/>
            <person name="Fukuhara Y."/>
            <person name="Horikawa H."/>
            <person name="Ankai A."/>
            <person name="Harada T."/>
            <person name="Hosoyama A."/>
            <person name="Oguchi A."/>
            <person name="Fukui S."/>
            <person name="Fujita N."/>
            <person name="Takami H."/>
            <person name="Takai K."/>
        </authorList>
    </citation>
    <scope>NUCLEOTIDE SEQUENCE [LARGE SCALE GENOMIC DNA]</scope>
    <source>
        <strain evidence="18">DSM 14783 / JCM 11476 / NBRC 101012 / SSM1</strain>
    </source>
</reference>
<name>D3PD92_DEFDS</name>
<evidence type="ECO:0000313" key="17">
    <source>
        <dbReference type="EMBL" id="BAI80565.1"/>
    </source>
</evidence>
<keyword evidence="6 12" id="KW-0686">Riboflavin biosynthesis</keyword>
<dbReference type="PROSITE" id="PS00903">
    <property type="entry name" value="CYT_DCMP_DEAMINASES_1"/>
    <property type="match status" value="1"/>
</dbReference>
<evidence type="ECO:0000256" key="9">
    <source>
        <dbReference type="ARBA" id="ARBA00022857"/>
    </source>
</evidence>
<feature type="binding site" evidence="14">
    <location>
        <position position="294"/>
    </location>
    <ligand>
        <name>substrate</name>
    </ligand>
</feature>
<dbReference type="InterPro" id="IPR002734">
    <property type="entry name" value="RibDG_C"/>
</dbReference>
<dbReference type="PANTHER" id="PTHR38011">
    <property type="entry name" value="DIHYDROFOLATE REDUCTASE FAMILY PROTEIN (AFU_ORTHOLOGUE AFUA_8G06820)"/>
    <property type="match status" value="1"/>
</dbReference>
<evidence type="ECO:0000256" key="12">
    <source>
        <dbReference type="PIRNR" id="PIRNR006769"/>
    </source>
</evidence>
<dbReference type="eggNOG" id="COG0117">
    <property type="taxonomic scope" value="Bacteria"/>
</dbReference>
<dbReference type="EC" id="3.5.4.26" evidence="12"/>
<comment type="pathway">
    <text evidence="2 12">Cofactor biosynthesis; riboflavin biosynthesis; 5-amino-6-(D-ribitylamino)uracil from GTP: step 2/4.</text>
</comment>
<dbReference type="EMBL" id="AP011529">
    <property type="protein sequence ID" value="BAI80565.1"/>
    <property type="molecule type" value="Genomic_DNA"/>
</dbReference>